<feature type="region of interest" description="Disordered" evidence="1">
    <location>
        <begin position="35"/>
        <end position="87"/>
    </location>
</feature>
<accession>A0ABP8D485</accession>
<name>A0ABP8D485_9ACTN</name>
<keyword evidence="2" id="KW-1133">Transmembrane helix</keyword>
<keyword evidence="5" id="KW-1185">Reference proteome</keyword>
<reference evidence="5" key="1">
    <citation type="journal article" date="2019" name="Int. J. Syst. Evol. Microbiol.">
        <title>The Global Catalogue of Microorganisms (GCM) 10K type strain sequencing project: providing services to taxonomists for standard genome sequencing and annotation.</title>
        <authorList>
            <consortium name="The Broad Institute Genomics Platform"/>
            <consortium name="The Broad Institute Genome Sequencing Center for Infectious Disease"/>
            <person name="Wu L."/>
            <person name="Ma J."/>
        </authorList>
    </citation>
    <scope>NUCLEOTIDE SEQUENCE [LARGE SCALE GENOMIC DNA]</scope>
    <source>
        <strain evidence="5">JCM 17441</strain>
    </source>
</reference>
<protein>
    <submittedName>
        <fullName evidence="4">Uncharacterized protein</fullName>
    </submittedName>
</protein>
<gene>
    <name evidence="4" type="ORF">GCM10022255_021730</name>
</gene>
<feature type="compositionally biased region" description="Low complexity" evidence="1">
    <location>
        <begin position="48"/>
        <end position="69"/>
    </location>
</feature>
<feature type="chain" id="PRO_5045988745" evidence="3">
    <location>
        <begin position="35"/>
        <end position="469"/>
    </location>
</feature>
<comment type="caution">
    <text evidence="4">The sequence shown here is derived from an EMBL/GenBank/DDBJ whole genome shotgun (WGS) entry which is preliminary data.</text>
</comment>
<feature type="compositionally biased region" description="Pro residues" evidence="1">
    <location>
        <begin position="70"/>
        <end position="85"/>
    </location>
</feature>
<dbReference type="EMBL" id="BAABAT010000004">
    <property type="protein sequence ID" value="GAA4247117.1"/>
    <property type="molecule type" value="Genomic_DNA"/>
</dbReference>
<feature type="signal peptide" evidence="3">
    <location>
        <begin position="1"/>
        <end position="34"/>
    </location>
</feature>
<evidence type="ECO:0000313" key="5">
    <source>
        <dbReference type="Proteomes" id="UP001500620"/>
    </source>
</evidence>
<organism evidence="4 5">
    <name type="scientific">Dactylosporangium darangshiense</name>
    <dbReference type="NCBI Taxonomy" id="579108"/>
    <lineage>
        <taxon>Bacteria</taxon>
        <taxon>Bacillati</taxon>
        <taxon>Actinomycetota</taxon>
        <taxon>Actinomycetes</taxon>
        <taxon>Micromonosporales</taxon>
        <taxon>Micromonosporaceae</taxon>
        <taxon>Dactylosporangium</taxon>
    </lineage>
</organism>
<proteinExistence type="predicted"/>
<evidence type="ECO:0000256" key="3">
    <source>
        <dbReference type="SAM" id="SignalP"/>
    </source>
</evidence>
<evidence type="ECO:0000256" key="2">
    <source>
        <dbReference type="SAM" id="Phobius"/>
    </source>
</evidence>
<evidence type="ECO:0000313" key="4">
    <source>
        <dbReference type="EMBL" id="GAA4247117.1"/>
    </source>
</evidence>
<dbReference type="Proteomes" id="UP001500620">
    <property type="component" value="Unassembled WGS sequence"/>
</dbReference>
<keyword evidence="2" id="KW-0812">Transmembrane</keyword>
<keyword evidence="2" id="KW-0472">Membrane</keyword>
<keyword evidence="3" id="KW-0732">Signal</keyword>
<feature type="region of interest" description="Disordered" evidence="1">
    <location>
        <begin position="424"/>
        <end position="469"/>
    </location>
</feature>
<feature type="region of interest" description="Disordered" evidence="1">
    <location>
        <begin position="338"/>
        <end position="360"/>
    </location>
</feature>
<sequence length="469" mass="48149">MEAPTGRPTRWLRAGSFVLLAAVCSMLLASPACADPGVEETSPPPVEVPTTEAPTQGPTTEVPTQEPTTEAPPPPTTTEAPPAPTPVHRFKMTVSTVSVGDGYWQGNGSAELVISLKNIGEHVGRDTITGYYAFPSGAQATGAYGTGGCRVDNGVLSFSCPLGEQALGQVVVKVNVDPGAWKTIGAGLVTASIGPVQRTAPISFAFTTPPTPGIDLSTTEPQLPAATSPQDEATQLSVRLRNTGGTKAAGALEVVTPPGVDLVGFPSACRSHRRISADRDRCELGDLGAGKEVTAVFGLTVSAAARAELPLTGAVHAYLTPLGLDAIESRSDFKISAPPLAGTDAPLPTQAPVSPAAQPSIGELSLRKQASDSQQLSSLPYIGGIVGLVAIAGGLVVFSLRRRGRDEDALAPDEVEDVVLVPAPRAGDTPPFTTIPRSPIPRALTLPRLPNGPVAGSGFREPTDADGDE</sequence>
<evidence type="ECO:0000256" key="1">
    <source>
        <dbReference type="SAM" id="MobiDB-lite"/>
    </source>
</evidence>
<feature type="transmembrane region" description="Helical" evidence="2">
    <location>
        <begin position="379"/>
        <end position="400"/>
    </location>
</feature>
<dbReference type="RefSeq" id="WP_345123985.1">
    <property type="nucleotide sequence ID" value="NZ_BAABAT010000004.1"/>
</dbReference>